<proteinExistence type="predicted"/>
<evidence type="ECO:0000313" key="1">
    <source>
        <dbReference type="EMBL" id="MCE7010022.1"/>
    </source>
</evidence>
<gene>
    <name evidence="1" type="ORF">LWC34_45530</name>
</gene>
<dbReference type="EMBL" id="JAJVCN010000004">
    <property type="protein sequence ID" value="MCE7010022.1"/>
    <property type="molecule type" value="Genomic_DNA"/>
</dbReference>
<name>A0ABS8ZQY2_9PSEU</name>
<accession>A0ABS8ZQY2</accession>
<reference evidence="1 2" key="1">
    <citation type="submission" date="2021-12" db="EMBL/GenBank/DDBJ databases">
        <title>Genome sequence of Kibdelosporangium philippinense ATCC 49844.</title>
        <authorList>
            <person name="Fedorov E.A."/>
            <person name="Omeragic M."/>
            <person name="Shalygina K.F."/>
            <person name="Maclea K.S."/>
        </authorList>
    </citation>
    <scope>NUCLEOTIDE SEQUENCE [LARGE SCALE GENOMIC DNA]</scope>
    <source>
        <strain evidence="1 2">ATCC 49844</strain>
    </source>
</reference>
<dbReference type="RefSeq" id="WP_233731505.1">
    <property type="nucleotide sequence ID" value="NZ_JAJVCN010000004.1"/>
</dbReference>
<sequence length="186" mass="21576">MSVPLPRDDRRTAQFQQRLRTESDYHQARLLLLLSGFTEDEEEFVGLTRLVKLDFLLRYPAMTRRLLPEPGNWPEGTEPTRDELLAVESRMIRYRYGPWDDRYYPMLGALVGRGLAVFTGGRRFAARVTPRGRQLATQLSEVPEWRLTAARIRLLREHFDFSGEQLKSLIYEHLDDVAALAQGAEI</sequence>
<comment type="caution">
    <text evidence="1">The sequence shown here is derived from an EMBL/GenBank/DDBJ whole genome shotgun (WGS) entry which is preliminary data.</text>
</comment>
<keyword evidence="2" id="KW-1185">Reference proteome</keyword>
<evidence type="ECO:0000313" key="2">
    <source>
        <dbReference type="Proteomes" id="UP001521150"/>
    </source>
</evidence>
<evidence type="ECO:0008006" key="3">
    <source>
        <dbReference type="Google" id="ProtNLM"/>
    </source>
</evidence>
<organism evidence="1 2">
    <name type="scientific">Kibdelosporangium philippinense</name>
    <dbReference type="NCBI Taxonomy" id="211113"/>
    <lineage>
        <taxon>Bacteria</taxon>
        <taxon>Bacillati</taxon>
        <taxon>Actinomycetota</taxon>
        <taxon>Actinomycetes</taxon>
        <taxon>Pseudonocardiales</taxon>
        <taxon>Pseudonocardiaceae</taxon>
        <taxon>Kibdelosporangium</taxon>
    </lineage>
</organism>
<dbReference type="Proteomes" id="UP001521150">
    <property type="component" value="Unassembled WGS sequence"/>
</dbReference>
<protein>
    <recommendedName>
        <fullName evidence="3">MarR family transcriptional regulator</fullName>
    </recommendedName>
</protein>